<comment type="caution">
    <text evidence="1">The sequence shown here is derived from an EMBL/GenBank/DDBJ whole genome shotgun (WGS) entry which is preliminary data.</text>
</comment>
<protein>
    <submittedName>
        <fullName evidence="1">Uncharacterized protein</fullName>
    </submittedName>
</protein>
<organism evidence="1 2">
    <name type="scientific">Pseudolycoriella hygida</name>
    <dbReference type="NCBI Taxonomy" id="35572"/>
    <lineage>
        <taxon>Eukaryota</taxon>
        <taxon>Metazoa</taxon>
        <taxon>Ecdysozoa</taxon>
        <taxon>Arthropoda</taxon>
        <taxon>Hexapoda</taxon>
        <taxon>Insecta</taxon>
        <taxon>Pterygota</taxon>
        <taxon>Neoptera</taxon>
        <taxon>Endopterygota</taxon>
        <taxon>Diptera</taxon>
        <taxon>Nematocera</taxon>
        <taxon>Sciaroidea</taxon>
        <taxon>Sciaridae</taxon>
        <taxon>Pseudolycoriella</taxon>
    </lineage>
</organism>
<reference evidence="1" key="1">
    <citation type="submission" date="2022-07" db="EMBL/GenBank/DDBJ databases">
        <authorList>
            <person name="Trinca V."/>
            <person name="Uliana J.V.C."/>
            <person name="Torres T.T."/>
            <person name="Ward R.J."/>
            <person name="Monesi N."/>
        </authorList>
    </citation>
    <scope>NUCLEOTIDE SEQUENCE</scope>
    <source>
        <strain evidence="1">HSMRA1968</strain>
        <tissue evidence="1">Whole embryos</tissue>
    </source>
</reference>
<evidence type="ECO:0000313" key="1">
    <source>
        <dbReference type="EMBL" id="KAJ6650018.1"/>
    </source>
</evidence>
<gene>
    <name evidence="1" type="ORF">Bhyg_05261</name>
</gene>
<name>A0A9Q0SA58_9DIPT</name>
<feature type="non-terminal residue" evidence="1">
    <location>
        <position position="1"/>
    </location>
</feature>
<accession>A0A9Q0SA58</accession>
<dbReference type="OrthoDB" id="7790196at2759"/>
<dbReference type="AlphaFoldDB" id="A0A9Q0SA58"/>
<keyword evidence="2" id="KW-1185">Reference proteome</keyword>
<dbReference type="Proteomes" id="UP001151699">
    <property type="component" value="Chromosome A"/>
</dbReference>
<proteinExistence type="predicted"/>
<dbReference type="EMBL" id="WJQU01000001">
    <property type="protein sequence ID" value="KAJ6650018.1"/>
    <property type="molecule type" value="Genomic_DNA"/>
</dbReference>
<evidence type="ECO:0000313" key="2">
    <source>
        <dbReference type="Proteomes" id="UP001151699"/>
    </source>
</evidence>
<sequence length="106" mass="12633">KPYWSYNPYSISNTSSSYLYNHRPYRYDFAYGWPYYYTYREINPKLPSLSAIMANDELDRAKRSIRAKSLELDSYNFGRATSVSRFARESSLEPSYDRFLTRSSIM</sequence>